<feature type="non-terminal residue" evidence="2">
    <location>
        <position position="1"/>
    </location>
</feature>
<evidence type="ECO:0000313" key="3">
    <source>
        <dbReference type="Proteomes" id="UP001189429"/>
    </source>
</evidence>
<evidence type="ECO:0000313" key="2">
    <source>
        <dbReference type="EMBL" id="CAK0908963.1"/>
    </source>
</evidence>
<protein>
    <submittedName>
        <fullName evidence="2">Uncharacterized protein</fullName>
    </submittedName>
</protein>
<comment type="caution">
    <text evidence="2">The sequence shown here is derived from an EMBL/GenBank/DDBJ whole genome shotgun (WGS) entry which is preliminary data.</text>
</comment>
<feature type="region of interest" description="Disordered" evidence="1">
    <location>
        <begin position="32"/>
        <end position="127"/>
    </location>
</feature>
<reference evidence="2" key="1">
    <citation type="submission" date="2023-10" db="EMBL/GenBank/DDBJ databases">
        <authorList>
            <person name="Chen Y."/>
            <person name="Shah S."/>
            <person name="Dougan E. K."/>
            <person name="Thang M."/>
            <person name="Chan C."/>
        </authorList>
    </citation>
    <scope>NUCLEOTIDE SEQUENCE [LARGE SCALE GENOMIC DNA]</scope>
</reference>
<sequence length="127" mass="13926">DDPITYVTVGCTWPSGRPRHCIEAQLSRRIASVLAEDPRAPPTERQTRPRGQKQRGSSYVDEEQKHPGTHPTTGPGRSGDRAPARARHSAEELDAHYRRRGASATTHGALRGLACRAAEPRGEGPRF</sequence>
<proteinExistence type="predicted"/>
<keyword evidence="3" id="KW-1185">Reference proteome</keyword>
<dbReference type="EMBL" id="CAUYUJ010022107">
    <property type="protein sequence ID" value="CAK0908963.1"/>
    <property type="molecule type" value="Genomic_DNA"/>
</dbReference>
<feature type="compositionally biased region" description="Basic and acidic residues" evidence="1">
    <location>
        <begin position="78"/>
        <end position="96"/>
    </location>
</feature>
<evidence type="ECO:0000256" key="1">
    <source>
        <dbReference type="SAM" id="MobiDB-lite"/>
    </source>
</evidence>
<name>A0ABN9Y8G2_9DINO</name>
<feature type="compositionally biased region" description="Basic and acidic residues" evidence="1">
    <location>
        <begin position="118"/>
        <end position="127"/>
    </location>
</feature>
<organism evidence="2 3">
    <name type="scientific">Prorocentrum cordatum</name>
    <dbReference type="NCBI Taxonomy" id="2364126"/>
    <lineage>
        <taxon>Eukaryota</taxon>
        <taxon>Sar</taxon>
        <taxon>Alveolata</taxon>
        <taxon>Dinophyceae</taxon>
        <taxon>Prorocentrales</taxon>
        <taxon>Prorocentraceae</taxon>
        <taxon>Prorocentrum</taxon>
    </lineage>
</organism>
<accession>A0ABN9Y8G2</accession>
<gene>
    <name evidence="2" type="ORF">PCOR1329_LOCUS83516</name>
</gene>
<dbReference type="Proteomes" id="UP001189429">
    <property type="component" value="Unassembled WGS sequence"/>
</dbReference>